<dbReference type="EMBL" id="CM000781">
    <property type="protein sequence ID" value="AQK72169.1"/>
    <property type="molecule type" value="Genomic_DNA"/>
</dbReference>
<dbReference type="SMR" id="A0A1D6HBU1"/>
<dbReference type="PaxDb" id="4577-GRMZM2G389175_P01"/>
<reference evidence="1" key="1">
    <citation type="submission" date="2015-12" db="EMBL/GenBank/DDBJ databases">
        <title>Update maize B73 reference genome by single molecule sequencing technologies.</title>
        <authorList>
            <consortium name="Maize Genome Sequencing Project"/>
            <person name="Ware D."/>
        </authorList>
    </citation>
    <scope>NUCLEOTIDE SEQUENCE</scope>
    <source>
        <tissue evidence="1">Seedling</tissue>
    </source>
</reference>
<dbReference type="ExpressionAtlas" id="A0A1D6HBU1">
    <property type="expression patterns" value="baseline"/>
</dbReference>
<evidence type="ECO:0000313" key="1">
    <source>
        <dbReference type="EMBL" id="AQK72169.1"/>
    </source>
</evidence>
<sequence length="186" mass="19629">MAGSVAGLQACSSSSVATGRRIPLFGSSDLVRRGAGGGRVSERAARVHSDAVTFVSTPRNVARLSAISPELSVCLRVVVLDLPPQVEGLLVGAESTVDLPPEKVELLKEAFDDLVASFASFVVESPRACAGPGVPPAWWPRPRSPAPQILSLWMRVCISTGSFGPFINVQTSLIGPVLNYMLLSIY</sequence>
<accession>A0A1D6HBU1</accession>
<organism evidence="1">
    <name type="scientific">Zea mays</name>
    <name type="common">Maize</name>
    <dbReference type="NCBI Taxonomy" id="4577"/>
    <lineage>
        <taxon>Eukaryota</taxon>
        <taxon>Viridiplantae</taxon>
        <taxon>Streptophyta</taxon>
        <taxon>Embryophyta</taxon>
        <taxon>Tracheophyta</taxon>
        <taxon>Spermatophyta</taxon>
        <taxon>Magnoliopsida</taxon>
        <taxon>Liliopsida</taxon>
        <taxon>Poales</taxon>
        <taxon>Poaceae</taxon>
        <taxon>PACMAD clade</taxon>
        <taxon>Panicoideae</taxon>
        <taxon>Andropogonodae</taxon>
        <taxon>Andropogoneae</taxon>
        <taxon>Tripsacinae</taxon>
        <taxon>Zea</taxon>
    </lineage>
</organism>
<proteinExistence type="predicted"/>
<dbReference type="AlphaFoldDB" id="A0A1D6HBU1"/>
<dbReference type="InParanoid" id="A0A1D6HBU1"/>
<name>A0A1D6HBU1_MAIZE</name>
<protein>
    <submittedName>
        <fullName evidence="1">Uncharacterized protein</fullName>
    </submittedName>
</protein>
<gene>
    <name evidence="1" type="ORF">ZEAMMB73_Zm00001d017035</name>
</gene>